<name>A0ABV6S8N6_9SPHN</name>
<dbReference type="Proteomes" id="UP001589858">
    <property type="component" value="Unassembled WGS sequence"/>
</dbReference>
<keyword evidence="2" id="KW-1185">Reference proteome</keyword>
<dbReference type="RefSeq" id="WP_267221645.1">
    <property type="nucleotide sequence ID" value="NZ_JAPCWC010000011.1"/>
</dbReference>
<comment type="caution">
    <text evidence="1">The sequence shown here is derived from an EMBL/GenBank/DDBJ whole genome shotgun (WGS) entry which is preliminary data.</text>
</comment>
<organism evidence="1 2">
    <name type="scientific">Novosphingobium clariflavum</name>
    <dbReference type="NCBI Taxonomy" id="2029884"/>
    <lineage>
        <taxon>Bacteria</taxon>
        <taxon>Pseudomonadati</taxon>
        <taxon>Pseudomonadota</taxon>
        <taxon>Alphaproteobacteria</taxon>
        <taxon>Sphingomonadales</taxon>
        <taxon>Sphingomonadaceae</taxon>
        <taxon>Novosphingobium</taxon>
    </lineage>
</organism>
<reference evidence="1 2" key="1">
    <citation type="submission" date="2024-09" db="EMBL/GenBank/DDBJ databases">
        <authorList>
            <person name="Sun Q."/>
            <person name="Mori K."/>
        </authorList>
    </citation>
    <scope>NUCLEOTIDE SEQUENCE [LARGE SCALE GENOMIC DNA]</scope>
    <source>
        <strain evidence="1 2">CICC 11035S</strain>
    </source>
</reference>
<gene>
    <name evidence="1" type="ORF">ACFFF8_13380</name>
</gene>
<proteinExistence type="predicted"/>
<sequence>MQTMRIFRVGSTAVVTEEISHWWVADLAIGGPALCISMRNGKQINLGPENAPDGSDGYAIEKGLLEFLSRWT</sequence>
<evidence type="ECO:0000313" key="1">
    <source>
        <dbReference type="EMBL" id="MFC0685592.1"/>
    </source>
</evidence>
<evidence type="ECO:0000313" key="2">
    <source>
        <dbReference type="Proteomes" id="UP001589858"/>
    </source>
</evidence>
<protein>
    <submittedName>
        <fullName evidence="1">Uncharacterized protein</fullName>
    </submittedName>
</protein>
<accession>A0ABV6S8N6</accession>
<dbReference type="EMBL" id="JBHLTM010000053">
    <property type="protein sequence ID" value="MFC0685592.1"/>
    <property type="molecule type" value="Genomic_DNA"/>
</dbReference>